<evidence type="ECO:0000313" key="6">
    <source>
        <dbReference type="Proteomes" id="UP000226437"/>
    </source>
</evidence>
<dbReference type="SUPFAM" id="SSF46785">
    <property type="entry name" value="Winged helix' DNA-binding domain"/>
    <property type="match status" value="1"/>
</dbReference>
<dbReference type="PANTHER" id="PTHR24567:SF26">
    <property type="entry name" value="REGULATORY PROTEIN YEIL"/>
    <property type="match status" value="1"/>
</dbReference>
<proteinExistence type="predicted"/>
<dbReference type="CDD" id="cd00038">
    <property type="entry name" value="CAP_ED"/>
    <property type="match status" value="1"/>
</dbReference>
<dbReference type="Pfam" id="PF13545">
    <property type="entry name" value="HTH_Crp_2"/>
    <property type="match status" value="1"/>
</dbReference>
<name>A0A2G0CGR8_9BACT</name>
<dbReference type="InterPro" id="IPR036388">
    <property type="entry name" value="WH-like_DNA-bd_sf"/>
</dbReference>
<evidence type="ECO:0000256" key="1">
    <source>
        <dbReference type="ARBA" id="ARBA00023015"/>
    </source>
</evidence>
<dbReference type="InterPro" id="IPR036390">
    <property type="entry name" value="WH_DNA-bd_sf"/>
</dbReference>
<reference evidence="5 6" key="1">
    <citation type="submission" date="2017-10" db="EMBL/GenBank/DDBJ databases">
        <title>The draft genome sequence of Lewinella marina KCTC 32374.</title>
        <authorList>
            <person name="Wang K."/>
        </authorList>
    </citation>
    <scope>NUCLEOTIDE SEQUENCE [LARGE SCALE GENOMIC DNA]</scope>
    <source>
        <strain evidence="5 6">MKG-38</strain>
    </source>
</reference>
<sequence>MNDRLSSQEVRRYFPVFVEPELQEAIAELGQLHTIAAGGMLMDYGNFVRMMPLIMSGTVKVSRLGEDGSELFLYFLRPGESCVMTFTCCMADKRSQIRAVAEEDTTILALPKQTLDEWMMRYKSWKNFVMTAYDQRMNEMVQTIDQVAFHQLDERLYDYVVKRASLRPDATIQATHQEIADDLNVSREAISRLLKTLEKRGSIELGRNRIRLLDER</sequence>
<keyword evidence="6" id="KW-1185">Reference proteome</keyword>
<dbReference type="PANTHER" id="PTHR24567">
    <property type="entry name" value="CRP FAMILY TRANSCRIPTIONAL REGULATORY PROTEIN"/>
    <property type="match status" value="1"/>
</dbReference>
<gene>
    <name evidence="5" type="ORF">CGL56_06575</name>
</gene>
<comment type="caution">
    <text evidence="5">The sequence shown here is derived from an EMBL/GenBank/DDBJ whole genome shotgun (WGS) entry which is preliminary data.</text>
</comment>
<evidence type="ECO:0000259" key="4">
    <source>
        <dbReference type="PROSITE" id="PS51063"/>
    </source>
</evidence>
<keyword evidence="3" id="KW-0804">Transcription</keyword>
<evidence type="ECO:0000256" key="2">
    <source>
        <dbReference type="ARBA" id="ARBA00023125"/>
    </source>
</evidence>
<dbReference type="InterPro" id="IPR050397">
    <property type="entry name" value="Env_Response_Regulators"/>
</dbReference>
<dbReference type="SUPFAM" id="SSF51206">
    <property type="entry name" value="cAMP-binding domain-like"/>
    <property type="match status" value="1"/>
</dbReference>
<dbReference type="GO" id="GO:0005829">
    <property type="term" value="C:cytosol"/>
    <property type="evidence" value="ECO:0007669"/>
    <property type="project" value="TreeGrafter"/>
</dbReference>
<dbReference type="EMBL" id="PDLO01000002">
    <property type="protein sequence ID" value="PHK99120.1"/>
    <property type="molecule type" value="Genomic_DNA"/>
</dbReference>
<protein>
    <submittedName>
        <fullName evidence="5">Crp/Fnr family transcriptional regulator</fullName>
    </submittedName>
</protein>
<dbReference type="Pfam" id="PF00027">
    <property type="entry name" value="cNMP_binding"/>
    <property type="match status" value="1"/>
</dbReference>
<accession>A0A2G0CGR8</accession>
<dbReference type="OrthoDB" id="9776746at2"/>
<dbReference type="InterPro" id="IPR012318">
    <property type="entry name" value="HTH_CRP"/>
</dbReference>
<dbReference type="InterPro" id="IPR000595">
    <property type="entry name" value="cNMP-bd_dom"/>
</dbReference>
<dbReference type="PRINTS" id="PR00034">
    <property type="entry name" value="HTHCRP"/>
</dbReference>
<dbReference type="AlphaFoldDB" id="A0A2G0CGR8"/>
<organism evidence="5 6">
    <name type="scientific">Neolewinella marina</name>
    <dbReference type="NCBI Taxonomy" id="438751"/>
    <lineage>
        <taxon>Bacteria</taxon>
        <taxon>Pseudomonadati</taxon>
        <taxon>Bacteroidota</taxon>
        <taxon>Saprospiria</taxon>
        <taxon>Saprospirales</taxon>
        <taxon>Lewinellaceae</taxon>
        <taxon>Neolewinella</taxon>
    </lineage>
</organism>
<keyword evidence="2" id="KW-0238">DNA-binding</keyword>
<dbReference type="GO" id="GO:0003700">
    <property type="term" value="F:DNA-binding transcription factor activity"/>
    <property type="evidence" value="ECO:0007669"/>
    <property type="project" value="TreeGrafter"/>
</dbReference>
<dbReference type="InterPro" id="IPR018490">
    <property type="entry name" value="cNMP-bd_dom_sf"/>
</dbReference>
<dbReference type="Gene3D" id="2.60.120.10">
    <property type="entry name" value="Jelly Rolls"/>
    <property type="match status" value="1"/>
</dbReference>
<dbReference type="Proteomes" id="UP000226437">
    <property type="component" value="Unassembled WGS sequence"/>
</dbReference>
<feature type="domain" description="HTH crp-type" evidence="4">
    <location>
        <begin position="150"/>
        <end position="216"/>
    </location>
</feature>
<dbReference type="RefSeq" id="WP_099105737.1">
    <property type="nucleotide sequence ID" value="NZ_JAATJF010000002.1"/>
</dbReference>
<dbReference type="SMART" id="SM00419">
    <property type="entry name" value="HTH_CRP"/>
    <property type="match status" value="1"/>
</dbReference>
<keyword evidence="1" id="KW-0805">Transcription regulation</keyword>
<dbReference type="PROSITE" id="PS51063">
    <property type="entry name" value="HTH_CRP_2"/>
    <property type="match status" value="1"/>
</dbReference>
<dbReference type="Gene3D" id="1.10.10.10">
    <property type="entry name" value="Winged helix-like DNA-binding domain superfamily/Winged helix DNA-binding domain"/>
    <property type="match status" value="1"/>
</dbReference>
<evidence type="ECO:0000313" key="5">
    <source>
        <dbReference type="EMBL" id="PHK99120.1"/>
    </source>
</evidence>
<evidence type="ECO:0000256" key="3">
    <source>
        <dbReference type="ARBA" id="ARBA00023163"/>
    </source>
</evidence>
<dbReference type="GO" id="GO:0003677">
    <property type="term" value="F:DNA binding"/>
    <property type="evidence" value="ECO:0007669"/>
    <property type="project" value="UniProtKB-KW"/>
</dbReference>
<dbReference type="InterPro" id="IPR014710">
    <property type="entry name" value="RmlC-like_jellyroll"/>
</dbReference>